<protein>
    <submittedName>
        <fullName evidence="1">Uncharacterized protein</fullName>
    </submittedName>
</protein>
<accession>B7K769</accession>
<sequence>MFTSPVDIHQDAITISVASPLSIEAAIEEGIKELTEPNGHHDDLHFKTFEVLTIQGTIESPGPGKGGKVALYQVILRAFGSHVHHDHDH</sequence>
<dbReference type="RefSeq" id="WP_012598583.1">
    <property type="nucleotide sequence ID" value="NC_011729.1"/>
</dbReference>
<name>B7K769_GLOC7</name>
<dbReference type="KEGG" id="cyc:PCC7424_1187"/>
<organism evidence="1 2">
    <name type="scientific">Gloeothece citriformis (strain PCC 7424)</name>
    <name type="common">Cyanothece sp. (strain PCC 7424)</name>
    <dbReference type="NCBI Taxonomy" id="65393"/>
    <lineage>
        <taxon>Bacteria</taxon>
        <taxon>Bacillati</taxon>
        <taxon>Cyanobacteriota</taxon>
        <taxon>Cyanophyceae</taxon>
        <taxon>Oscillatoriophycideae</taxon>
        <taxon>Chroococcales</taxon>
        <taxon>Aphanothecaceae</taxon>
        <taxon>Gloeothece</taxon>
        <taxon>Gloeothece citriformis</taxon>
    </lineage>
</organism>
<gene>
    <name evidence="1" type="ordered locus">PCC7424_1187</name>
</gene>
<dbReference type="EMBL" id="CP001291">
    <property type="protein sequence ID" value="ACK69637.1"/>
    <property type="molecule type" value="Genomic_DNA"/>
</dbReference>
<evidence type="ECO:0000313" key="2">
    <source>
        <dbReference type="Proteomes" id="UP000002384"/>
    </source>
</evidence>
<reference evidence="2" key="1">
    <citation type="journal article" date="2011" name="MBio">
        <title>Novel metabolic attributes of the genus Cyanothece, comprising a group of unicellular nitrogen-fixing Cyanobacteria.</title>
        <authorList>
            <person name="Bandyopadhyay A."/>
            <person name="Elvitigala T."/>
            <person name="Welsh E."/>
            <person name="Stockel J."/>
            <person name="Liberton M."/>
            <person name="Min H."/>
            <person name="Sherman L.A."/>
            <person name="Pakrasi H.B."/>
        </authorList>
    </citation>
    <scope>NUCLEOTIDE SEQUENCE [LARGE SCALE GENOMIC DNA]</scope>
    <source>
        <strain evidence="2">PCC 7424</strain>
    </source>
</reference>
<evidence type="ECO:0000313" key="1">
    <source>
        <dbReference type="EMBL" id="ACK69637.1"/>
    </source>
</evidence>
<dbReference type="HOGENOM" id="CLU_2449691_0_0_3"/>
<dbReference type="Proteomes" id="UP000002384">
    <property type="component" value="Chromosome"/>
</dbReference>
<keyword evidence="2" id="KW-1185">Reference proteome</keyword>
<dbReference type="OrthoDB" id="9805889at2"/>
<dbReference type="AlphaFoldDB" id="B7K769"/>
<proteinExistence type="predicted"/>